<proteinExistence type="predicted"/>
<evidence type="ECO:0000313" key="2">
    <source>
        <dbReference type="Proteomes" id="UP000000421"/>
    </source>
</evidence>
<dbReference type="eggNOG" id="ENOG503146P">
    <property type="taxonomic scope" value="Bacteria"/>
</dbReference>
<dbReference type="EMBL" id="BX897699">
    <property type="protein sequence ID" value="CAF28048.1"/>
    <property type="molecule type" value="Genomic_DNA"/>
</dbReference>
<keyword evidence="2" id="KW-1185">Reference proteome</keyword>
<evidence type="ECO:0000313" key="1">
    <source>
        <dbReference type="EMBL" id="CAF28048.1"/>
    </source>
</evidence>
<accession>A0A0H3LY54</accession>
<name>A0A0H3LY54_BARHE</name>
<protein>
    <submittedName>
        <fullName evidence="1">Uncharacterized protein</fullName>
    </submittedName>
</protein>
<dbReference type="Proteomes" id="UP000000421">
    <property type="component" value="Chromosome"/>
</dbReference>
<dbReference type="PaxDb" id="283166-BH12740"/>
<dbReference type="EnsemblBacteria" id="CAF28048">
    <property type="protein sequence ID" value="CAF28048"/>
    <property type="gene ID" value="BH12740"/>
</dbReference>
<dbReference type="AlphaFoldDB" id="A0A0H3LY54"/>
<organism evidence="1 2">
    <name type="scientific">Bartonella henselae (strain ATCC 49882 / DSM 28221 / CCUG 30454 / Houston 1)</name>
    <name type="common">Rochalimaea henselae</name>
    <dbReference type="NCBI Taxonomy" id="283166"/>
    <lineage>
        <taxon>Bacteria</taxon>
        <taxon>Pseudomonadati</taxon>
        <taxon>Pseudomonadota</taxon>
        <taxon>Alphaproteobacteria</taxon>
        <taxon>Hyphomicrobiales</taxon>
        <taxon>Bartonellaceae</taxon>
        <taxon>Bartonella</taxon>
    </lineage>
</organism>
<sequence length="72" mass="8030">MSSSCPNAGITIEAHLIAFSAEVVFSTPIKKAEKVKQRDFRAVFSLHAMLLSSWLLGNQGVERFCVCFVLWL</sequence>
<gene>
    <name evidence="1" type="ordered locus">BH12740</name>
</gene>
<reference evidence="1 2" key="1">
    <citation type="journal article" date="2004" name="Proc. Natl. Acad. Sci. U.S.A.">
        <title>The louse-borne human pathogen Bartonella quintana is a genomic derivative of the zoonotic agent Bartonella henselae.</title>
        <authorList>
            <person name="Alsmark U.C.M."/>
            <person name="Frank A.C."/>
            <person name="Karlberg E.O."/>
            <person name="Legault B.-A."/>
            <person name="Ardell D.H."/>
            <person name="Canbaeck B."/>
            <person name="Eriksson A.-S."/>
            <person name="Naeslund A.K."/>
            <person name="Handley S.A."/>
            <person name="Huvet M."/>
            <person name="La Scola B."/>
            <person name="Holmberg M."/>
            <person name="Andersson S.G.E."/>
        </authorList>
    </citation>
    <scope>NUCLEOTIDE SEQUENCE [LARGE SCALE GENOMIC DNA]</scope>
    <source>
        <strain evidence="2">ATCC 49882 / DSM 28221 / CCUG 30454 / Houston 1</strain>
    </source>
</reference>
<dbReference type="KEGG" id="bhe:BH12740"/>